<dbReference type="Gene3D" id="3.40.50.10490">
    <property type="entry name" value="Glucose-6-phosphate isomerase like protein, domain 1"/>
    <property type="match status" value="1"/>
</dbReference>
<dbReference type="RefSeq" id="WP_238316544.1">
    <property type="nucleotide sequence ID" value="NZ_BQKV01000029.1"/>
</dbReference>
<dbReference type="EMBL" id="BQKV01000029">
    <property type="protein sequence ID" value="GJN64306.1"/>
    <property type="molecule type" value="Genomic_DNA"/>
</dbReference>
<gene>
    <name evidence="7" type="primary">glvR</name>
    <name evidence="7" type="ORF">JCM17207_09310</name>
</gene>
<dbReference type="Proteomes" id="UP001055185">
    <property type="component" value="Unassembled WGS sequence"/>
</dbReference>
<evidence type="ECO:0000313" key="8">
    <source>
        <dbReference type="Proteomes" id="UP001055185"/>
    </source>
</evidence>
<dbReference type="PROSITE" id="PS51464">
    <property type="entry name" value="SIS"/>
    <property type="match status" value="1"/>
</dbReference>
<dbReference type="InterPro" id="IPR035472">
    <property type="entry name" value="RpiR-like_SIS"/>
</dbReference>
<protein>
    <submittedName>
        <fullName evidence="7">RpiR family transcriptional regulator</fullName>
    </submittedName>
</protein>
<dbReference type="InterPro" id="IPR001347">
    <property type="entry name" value="SIS_dom"/>
</dbReference>
<comment type="caution">
    <text evidence="7">The sequence shown here is derived from an EMBL/GenBank/DDBJ whole genome shotgun (WGS) entry which is preliminary data.</text>
</comment>
<evidence type="ECO:0000256" key="1">
    <source>
        <dbReference type="ARBA" id="ARBA00023015"/>
    </source>
</evidence>
<evidence type="ECO:0000259" key="6">
    <source>
        <dbReference type="PROSITE" id="PS51464"/>
    </source>
</evidence>
<accession>A0AA37MXT1</accession>
<sequence length="294" mass="32517">MLVQDKLQSGEHFTEVDRRIADYLLARGEGLRGETVRQIAARLYVAPSSVMRLAQKLGYDGFNALRDDYLKEIEYLSSHFRQLDPNYPFAKGDAEGVMIGKMLALHQEILADCRSLLTPAALRQAVDLLARARRICLFGTGTHMGVAADFVEKMAKIGREVCPISQTDLALWKALASGGDTCFILFSYTGETTAALSLARQLKKQGIPFIAVTSYGANSLSALGDCVLYLSTREKLTQNLGAYGTTVSMVFLLDLLYSCLFARDYDRSLAFKMTDTDLYDGRHSKNPILEDDAP</sequence>
<dbReference type="AlphaFoldDB" id="A0AA37MXT1"/>
<dbReference type="GO" id="GO:1901135">
    <property type="term" value="P:carbohydrate derivative metabolic process"/>
    <property type="evidence" value="ECO:0007669"/>
    <property type="project" value="InterPro"/>
</dbReference>
<feature type="domain" description="SIS" evidence="6">
    <location>
        <begin position="125"/>
        <end position="266"/>
    </location>
</feature>
<dbReference type="CDD" id="cd05013">
    <property type="entry name" value="SIS_RpiR"/>
    <property type="match status" value="1"/>
</dbReference>
<keyword evidence="1" id="KW-0805">Transcription regulation</keyword>
<name>A0AA37MXT1_9FIRM</name>
<reference evidence="7" key="1">
    <citation type="journal article" date="2022" name="Int. J. Syst. Evol. Microbiol.">
        <title>Genome-based, phenotypic and chemotaxonomic classification of Faecalibacterium strains: proposal of three novel species Faecalibacterium duncaniae sp. nov., Faecalibacterium hattorii sp. nov. and Faecalibacterium gallinarum sp. nov. .</title>
        <authorList>
            <person name="Sakamoto M."/>
            <person name="Sakurai N."/>
            <person name="Tanno H."/>
            <person name="Iino T."/>
            <person name="Ohkuma M."/>
            <person name="Endo A."/>
        </authorList>
    </citation>
    <scope>NUCLEOTIDE SEQUENCE</scope>
    <source>
        <strain evidence="7">JCM 17207</strain>
    </source>
</reference>
<keyword evidence="3" id="KW-0804">Transcription</keyword>
<dbReference type="GO" id="GO:0097367">
    <property type="term" value="F:carbohydrate derivative binding"/>
    <property type="evidence" value="ECO:0007669"/>
    <property type="project" value="InterPro"/>
</dbReference>
<evidence type="ECO:0000256" key="3">
    <source>
        <dbReference type="ARBA" id="ARBA00023163"/>
    </source>
</evidence>
<dbReference type="InterPro" id="IPR046348">
    <property type="entry name" value="SIS_dom_sf"/>
</dbReference>
<dbReference type="SUPFAM" id="SSF53697">
    <property type="entry name" value="SIS domain"/>
    <property type="match status" value="1"/>
</dbReference>
<dbReference type="InterPro" id="IPR036388">
    <property type="entry name" value="WH-like_DNA-bd_sf"/>
</dbReference>
<dbReference type="Pfam" id="PF01418">
    <property type="entry name" value="HTH_6"/>
    <property type="match status" value="1"/>
</dbReference>
<keyword evidence="8" id="KW-1185">Reference proteome</keyword>
<dbReference type="PANTHER" id="PTHR30514:SF21">
    <property type="entry name" value="RPIR-FAMILY TRANSCRIPTIONAL REGULATOR"/>
    <property type="match status" value="1"/>
</dbReference>
<dbReference type="Pfam" id="PF01380">
    <property type="entry name" value="SIS"/>
    <property type="match status" value="1"/>
</dbReference>
<dbReference type="InterPro" id="IPR047640">
    <property type="entry name" value="RpiR-like"/>
</dbReference>
<dbReference type="PANTHER" id="PTHR30514">
    <property type="entry name" value="GLUCOKINASE"/>
    <property type="match status" value="1"/>
</dbReference>
<dbReference type="GO" id="GO:0003700">
    <property type="term" value="F:DNA-binding transcription factor activity"/>
    <property type="evidence" value="ECO:0007669"/>
    <property type="project" value="InterPro"/>
</dbReference>
<proteinExistence type="predicted"/>
<feature type="transmembrane region" description="Helical" evidence="4">
    <location>
        <begin position="242"/>
        <end position="262"/>
    </location>
</feature>
<organism evidence="7 8">
    <name type="scientific">Faecalibacterium gallinarum</name>
    <dbReference type="NCBI Taxonomy" id="2903556"/>
    <lineage>
        <taxon>Bacteria</taxon>
        <taxon>Bacillati</taxon>
        <taxon>Bacillota</taxon>
        <taxon>Clostridia</taxon>
        <taxon>Eubacteriales</taxon>
        <taxon>Oscillospiraceae</taxon>
        <taxon>Faecalibacterium</taxon>
    </lineage>
</organism>
<dbReference type="InterPro" id="IPR000281">
    <property type="entry name" value="HTH_RpiR"/>
</dbReference>
<dbReference type="PROSITE" id="PS51071">
    <property type="entry name" value="HTH_RPIR"/>
    <property type="match status" value="1"/>
</dbReference>
<dbReference type="InterPro" id="IPR009057">
    <property type="entry name" value="Homeodomain-like_sf"/>
</dbReference>
<keyword evidence="4" id="KW-1133">Transmembrane helix</keyword>
<evidence type="ECO:0000259" key="5">
    <source>
        <dbReference type="PROSITE" id="PS51071"/>
    </source>
</evidence>
<evidence type="ECO:0000256" key="4">
    <source>
        <dbReference type="SAM" id="Phobius"/>
    </source>
</evidence>
<keyword evidence="4" id="KW-0472">Membrane</keyword>
<dbReference type="SUPFAM" id="SSF46689">
    <property type="entry name" value="Homeodomain-like"/>
    <property type="match status" value="1"/>
</dbReference>
<feature type="domain" description="HTH rpiR-type" evidence="5">
    <location>
        <begin position="1"/>
        <end position="76"/>
    </location>
</feature>
<dbReference type="GO" id="GO:0003677">
    <property type="term" value="F:DNA binding"/>
    <property type="evidence" value="ECO:0007669"/>
    <property type="project" value="UniProtKB-KW"/>
</dbReference>
<evidence type="ECO:0000256" key="2">
    <source>
        <dbReference type="ARBA" id="ARBA00023125"/>
    </source>
</evidence>
<evidence type="ECO:0000313" key="7">
    <source>
        <dbReference type="EMBL" id="GJN64306.1"/>
    </source>
</evidence>
<keyword evidence="4" id="KW-0812">Transmembrane</keyword>
<keyword evidence="2" id="KW-0238">DNA-binding</keyword>
<dbReference type="Gene3D" id="1.10.10.10">
    <property type="entry name" value="Winged helix-like DNA-binding domain superfamily/Winged helix DNA-binding domain"/>
    <property type="match status" value="1"/>
</dbReference>